<dbReference type="Gene3D" id="3.30.420.10">
    <property type="entry name" value="Ribonuclease H-like superfamily/Ribonuclease H"/>
    <property type="match status" value="1"/>
</dbReference>
<accession>A0A026WA82</accession>
<evidence type="ECO:0000313" key="1">
    <source>
        <dbReference type="EMBL" id="EZA52960.1"/>
    </source>
</evidence>
<dbReference type="Proteomes" id="UP000053097">
    <property type="component" value="Unassembled WGS sequence"/>
</dbReference>
<dbReference type="PANTHER" id="PTHR47326:SF1">
    <property type="entry name" value="HTH PSQ-TYPE DOMAIN-CONTAINING PROTEIN"/>
    <property type="match status" value="1"/>
</dbReference>
<feature type="non-terminal residue" evidence="1">
    <location>
        <position position="1"/>
    </location>
</feature>
<organism evidence="1 2">
    <name type="scientific">Ooceraea biroi</name>
    <name type="common">Clonal raider ant</name>
    <name type="synonym">Cerapachys biroi</name>
    <dbReference type="NCBI Taxonomy" id="2015173"/>
    <lineage>
        <taxon>Eukaryota</taxon>
        <taxon>Metazoa</taxon>
        <taxon>Ecdysozoa</taxon>
        <taxon>Arthropoda</taxon>
        <taxon>Hexapoda</taxon>
        <taxon>Insecta</taxon>
        <taxon>Pterygota</taxon>
        <taxon>Neoptera</taxon>
        <taxon>Endopterygota</taxon>
        <taxon>Hymenoptera</taxon>
        <taxon>Apocrita</taxon>
        <taxon>Aculeata</taxon>
        <taxon>Formicoidea</taxon>
        <taxon>Formicidae</taxon>
        <taxon>Dorylinae</taxon>
        <taxon>Ooceraea</taxon>
    </lineage>
</organism>
<sequence length="180" mass="21194">KYVHLLPQCPIPFKDAEEGYGQLFICTMCKVNVKGKNLHKVIDALMCKKSRAACREYAVRFPDRRQPHRSVFTERDGSIHYHNSHYWCEMNPHLPRILSFQHEFQVNVWAGMIDEYLIGSHILPHRITAHHFLQFLNNDLFDLLQNVPLNLRYDSWLQLMDAQLTVLVLLGIGTLARYHR</sequence>
<dbReference type="InterPro" id="IPR036397">
    <property type="entry name" value="RNaseH_sf"/>
</dbReference>
<protein>
    <recommendedName>
        <fullName evidence="3">DUF4817 domain-containing protein</fullName>
    </recommendedName>
</protein>
<dbReference type="PANTHER" id="PTHR47326">
    <property type="entry name" value="TRANSPOSABLE ELEMENT TC3 TRANSPOSASE-LIKE PROTEIN"/>
    <property type="match status" value="1"/>
</dbReference>
<evidence type="ECO:0000313" key="2">
    <source>
        <dbReference type="Proteomes" id="UP000053097"/>
    </source>
</evidence>
<dbReference type="AlphaFoldDB" id="A0A026WA82"/>
<dbReference type="EMBL" id="KK107301">
    <property type="protein sequence ID" value="EZA52960.1"/>
    <property type="molecule type" value="Genomic_DNA"/>
</dbReference>
<reference evidence="1 2" key="1">
    <citation type="journal article" date="2014" name="Curr. Biol.">
        <title>The genome of the clonal raider ant Cerapachys biroi.</title>
        <authorList>
            <person name="Oxley P.R."/>
            <person name="Ji L."/>
            <person name="Fetter-Pruneda I."/>
            <person name="McKenzie S.K."/>
            <person name="Li C."/>
            <person name="Hu H."/>
            <person name="Zhang G."/>
            <person name="Kronauer D.J."/>
        </authorList>
    </citation>
    <scope>NUCLEOTIDE SEQUENCE [LARGE SCALE GENOMIC DNA]</scope>
</reference>
<keyword evidence="2" id="KW-1185">Reference proteome</keyword>
<proteinExistence type="predicted"/>
<evidence type="ECO:0008006" key="3">
    <source>
        <dbReference type="Google" id="ProtNLM"/>
    </source>
</evidence>
<gene>
    <name evidence="1" type="ORF">X777_07637</name>
</gene>
<dbReference type="GO" id="GO:0003676">
    <property type="term" value="F:nucleic acid binding"/>
    <property type="evidence" value="ECO:0007669"/>
    <property type="project" value="InterPro"/>
</dbReference>
<name>A0A026WA82_OOCBI</name>